<keyword evidence="3" id="KW-0173">Coenzyme A biosynthesis</keyword>
<dbReference type="EMBL" id="NFHO01000014">
    <property type="protein sequence ID" value="OUN41396.1"/>
    <property type="molecule type" value="Genomic_DNA"/>
</dbReference>
<evidence type="ECO:0000313" key="6">
    <source>
        <dbReference type="Proteomes" id="UP000196560"/>
    </source>
</evidence>
<dbReference type="SUPFAM" id="SSF52540">
    <property type="entry name" value="P-loop containing nucleoside triphosphate hydrolases"/>
    <property type="match status" value="1"/>
</dbReference>
<sequence>MFTAFFIGNIASGKSLATRYLASRGAWRIDLDDLAKSLYEPESEIVNELACAFGMHILDEDGCIITSELAHSAFCDSEHTELLNQIVHPHVKECLARMLVPPVCCAASGPSCSLAVVEISVPKSFVDVFDLADEVVAISAPEELRRERALSRGMQLQDFDARSQAQPSEDELCSLADYVIENADDMAGLLSAIDAWAEHHDIALKEPSDASFRLQGVQDKLGAARERA</sequence>
<evidence type="ECO:0000256" key="4">
    <source>
        <dbReference type="NCBIfam" id="TIGR00152"/>
    </source>
</evidence>
<accession>A0A1Y3TXZ9</accession>
<dbReference type="GO" id="GO:0004140">
    <property type="term" value="F:dephospho-CoA kinase activity"/>
    <property type="evidence" value="ECO:0007669"/>
    <property type="project" value="UniProtKB-UniRule"/>
</dbReference>
<feature type="binding site" evidence="3">
    <location>
        <begin position="11"/>
        <end position="16"/>
    </location>
    <ligand>
        <name>ATP</name>
        <dbReference type="ChEBI" id="CHEBI:30616"/>
    </ligand>
</feature>
<keyword evidence="6" id="KW-1185">Reference proteome</keyword>
<keyword evidence="3" id="KW-0963">Cytoplasm</keyword>
<dbReference type="eggNOG" id="COG0237">
    <property type="taxonomic scope" value="Bacteria"/>
</dbReference>
<keyword evidence="1 3" id="KW-0547">Nucleotide-binding</keyword>
<dbReference type="InterPro" id="IPR001977">
    <property type="entry name" value="Depp_CoAkinase"/>
</dbReference>
<evidence type="ECO:0000256" key="3">
    <source>
        <dbReference type="HAMAP-Rule" id="MF_00376"/>
    </source>
</evidence>
<comment type="subcellular location">
    <subcellularLocation>
        <location evidence="3">Cytoplasm</location>
    </subcellularLocation>
</comment>
<comment type="pathway">
    <text evidence="3">Cofactor biosynthesis; coenzyme A biosynthesis; CoA from (R)-pantothenate: step 5/5.</text>
</comment>
<evidence type="ECO:0000256" key="1">
    <source>
        <dbReference type="ARBA" id="ARBA00022741"/>
    </source>
</evidence>
<dbReference type="Pfam" id="PF01121">
    <property type="entry name" value="CoaE"/>
    <property type="match status" value="1"/>
</dbReference>
<dbReference type="HAMAP" id="MF_00376">
    <property type="entry name" value="Dephospho_CoA_kinase"/>
    <property type="match status" value="1"/>
</dbReference>
<dbReference type="Gene3D" id="3.40.50.300">
    <property type="entry name" value="P-loop containing nucleotide triphosphate hydrolases"/>
    <property type="match status" value="1"/>
</dbReference>
<evidence type="ECO:0000313" key="5">
    <source>
        <dbReference type="EMBL" id="OUN41396.1"/>
    </source>
</evidence>
<organism evidence="5 6">
    <name type="scientific">Enorma massiliensis</name>
    <dbReference type="NCBI Taxonomy" id="1472761"/>
    <lineage>
        <taxon>Bacteria</taxon>
        <taxon>Bacillati</taxon>
        <taxon>Actinomycetota</taxon>
        <taxon>Coriobacteriia</taxon>
        <taxon>Coriobacteriales</taxon>
        <taxon>Coriobacteriaceae</taxon>
        <taxon>Enorma</taxon>
    </lineage>
</organism>
<dbReference type="EC" id="2.7.1.24" evidence="3 4"/>
<dbReference type="InterPro" id="IPR027417">
    <property type="entry name" value="P-loop_NTPase"/>
</dbReference>
<comment type="function">
    <text evidence="3">Catalyzes the phosphorylation of the 3'-hydroxyl group of dephosphocoenzyme A to form coenzyme A.</text>
</comment>
<dbReference type="NCBIfam" id="TIGR00152">
    <property type="entry name" value="dephospho-CoA kinase"/>
    <property type="match status" value="1"/>
</dbReference>
<dbReference type="UniPathway" id="UPA00241">
    <property type="reaction ID" value="UER00356"/>
</dbReference>
<reference evidence="6" key="1">
    <citation type="submission" date="2017-04" db="EMBL/GenBank/DDBJ databases">
        <title>Function of individual gut microbiota members based on whole genome sequencing of pure cultures obtained from chicken caecum.</title>
        <authorList>
            <person name="Medvecky M."/>
            <person name="Cejkova D."/>
            <person name="Polansky O."/>
            <person name="Karasova D."/>
            <person name="Kubasova T."/>
            <person name="Cizek A."/>
            <person name="Rychlik I."/>
        </authorList>
    </citation>
    <scope>NUCLEOTIDE SEQUENCE [LARGE SCALE GENOMIC DNA]</scope>
    <source>
        <strain evidence="6">An70</strain>
    </source>
</reference>
<dbReference type="CDD" id="cd02022">
    <property type="entry name" value="DPCK"/>
    <property type="match status" value="1"/>
</dbReference>
<keyword evidence="3 5" id="KW-0418">Kinase</keyword>
<comment type="similarity">
    <text evidence="3">Belongs to the CoaE family.</text>
</comment>
<dbReference type="GO" id="GO:0005524">
    <property type="term" value="F:ATP binding"/>
    <property type="evidence" value="ECO:0007669"/>
    <property type="project" value="UniProtKB-UniRule"/>
</dbReference>
<comment type="caution">
    <text evidence="5">The sequence shown here is derived from an EMBL/GenBank/DDBJ whole genome shotgun (WGS) entry which is preliminary data.</text>
</comment>
<evidence type="ECO:0000256" key="2">
    <source>
        <dbReference type="ARBA" id="ARBA00022840"/>
    </source>
</evidence>
<dbReference type="RefSeq" id="WP_087187001.1">
    <property type="nucleotide sequence ID" value="NZ_NFHO01000014.1"/>
</dbReference>
<keyword evidence="2 3" id="KW-0067">ATP-binding</keyword>
<dbReference type="Proteomes" id="UP000196560">
    <property type="component" value="Unassembled WGS sequence"/>
</dbReference>
<dbReference type="AlphaFoldDB" id="A0A1Y3TXZ9"/>
<dbReference type="GO" id="GO:0005737">
    <property type="term" value="C:cytoplasm"/>
    <property type="evidence" value="ECO:0007669"/>
    <property type="project" value="UniProtKB-SubCell"/>
</dbReference>
<name>A0A1Y3TXZ9_9ACTN</name>
<gene>
    <name evidence="3" type="primary">coaE</name>
    <name evidence="5" type="ORF">B5G21_09695</name>
</gene>
<dbReference type="GO" id="GO:0015937">
    <property type="term" value="P:coenzyme A biosynthetic process"/>
    <property type="evidence" value="ECO:0007669"/>
    <property type="project" value="UniProtKB-UniRule"/>
</dbReference>
<comment type="catalytic activity">
    <reaction evidence="3">
        <text>3'-dephospho-CoA + ATP = ADP + CoA + H(+)</text>
        <dbReference type="Rhea" id="RHEA:18245"/>
        <dbReference type="ChEBI" id="CHEBI:15378"/>
        <dbReference type="ChEBI" id="CHEBI:30616"/>
        <dbReference type="ChEBI" id="CHEBI:57287"/>
        <dbReference type="ChEBI" id="CHEBI:57328"/>
        <dbReference type="ChEBI" id="CHEBI:456216"/>
        <dbReference type="EC" id="2.7.1.24"/>
    </reaction>
</comment>
<keyword evidence="3" id="KW-0808">Transferase</keyword>
<dbReference type="STRING" id="1118060.GCA_000311845_01371"/>
<protein>
    <recommendedName>
        <fullName evidence="3 4">Dephospho-CoA kinase</fullName>
        <ecNumber evidence="3 4">2.7.1.24</ecNumber>
    </recommendedName>
    <alternativeName>
        <fullName evidence="3">Dephosphocoenzyme A kinase</fullName>
    </alternativeName>
</protein>
<proteinExistence type="inferred from homology"/>
<dbReference type="PROSITE" id="PS51219">
    <property type="entry name" value="DPCK"/>
    <property type="match status" value="1"/>
</dbReference>